<dbReference type="EnsemblMetazoa" id="CJA20867.1">
    <property type="protein sequence ID" value="CJA20867.1"/>
    <property type="gene ID" value="WBGene00176439"/>
</dbReference>
<protein>
    <submittedName>
        <fullName evidence="1">Uncharacterized protein</fullName>
    </submittedName>
</protein>
<accession>A0A8R1E585</accession>
<proteinExistence type="predicted"/>
<keyword evidence="2" id="KW-1185">Reference proteome</keyword>
<dbReference type="AlphaFoldDB" id="A0A8R1E585"/>
<sequence>MLCQYLVHVSVAGLNSYNTEVAVLMTLTIGGKTNQNGNILRSAEVKIRLKNEEVCKVVKTPGCYGKNQIHLANRHVRHLDSDDRR</sequence>
<reference evidence="2" key="1">
    <citation type="submission" date="2010-08" db="EMBL/GenBank/DDBJ databases">
        <authorList>
            <consortium name="Caenorhabditis japonica Sequencing Consortium"/>
            <person name="Wilson R.K."/>
        </authorList>
    </citation>
    <scope>NUCLEOTIDE SEQUENCE [LARGE SCALE GENOMIC DNA]</scope>
    <source>
        <strain evidence="2">DF5081</strain>
    </source>
</reference>
<reference evidence="1" key="2">
    <citation type="submission" date="2022-06" db="UniProtKB">
        <authorList>
            <consortium name="EnsemblMetazoa"/>
        </authorList>
    </citation>
    <scope>IDENTIFICATION</scope>
    <source>
        <strain evidence="1">DF5081</strain>
    </source>
</reference>
<name>A0A8R1E585_CAEJA</name>
<dbReference type="Proteomes" id="UP000005237">
    <property type="component" value="Unassembled WGS sequence"/>
</dbReference>
<evidence type="ECO:0000313" key="2">
    <source>
        <dbReference type="Proteomes" id="UP000005237"/>
    </source>
</evidence>
<evidence type="ECO:0000313" key="1">
    <source>
        <dbReference type="EnsemblMetazoa" id="CJA20867.1"/>
    </source>
</evidence>
<organism evidence="1 2">
    <name type="scientific">Caenorhabditis japonica</name>
    <dbReference type="NCBI Taxonomy" id="281687"/>
    <lineage>
        <taxon>Eukaryota</taxon>
        <taxon>Metazoa</taxon>
        <taxon>Ecdysozoa</taxon>
        <taxon>Nematoda</taxon>
        <taxon>Chromadorea</taxon>
        <taxon>Rhabditida</taxon>
        <taxon>Rhabditina</taxon>
        <taxon>Rhabditomorpha</taxon>
        <taxon>Rhabditoidea</taxon>
        <taxon>Rhabditidae</taxon>
        <taxon>Peloderinae</taxon>
        <taxon>Caenorhabditis</taxon>
    </lineage>
</organism>